<name>A0ABQ1HVF5_9ALTE</name>
<gene>
    <name evidence="3" type="ORF">GCM10007414_00640</name>
</gene>
<protein>
    <submittedName>
        <fullName evidence="3">Long-chain-fatty-acid--CoA ligase</fullName>
    </submittedName>
</protein>
<proteinExistence type="predicted"/>
<sequence length="497" mass="53136">MNTIIDALKAHAHNKPEQFAFVGENAQGETVQLTYQQLAAEVFAVAAYLTSLNAKVVALRAENSISWILIDLAAMVANLVIVPIPTFFSYTQVQHSLAESGADLLIGDWSEQASVECLGHLAGLRVYRSVGVMPASVLADTCKITFTSGSTGHPKGVCLSQQHLSNVAQSLAEAVMGLAEKHLVLLPLSTLLENITGVYVPILLGASVHVYPGRKLGLLGSSQFNAAAFAQQLADIQPQSLVLTPALLLALIKLVQGNSQLAQSLKFVAVGGARVSAQLISAAHDLGIPAYEGYGLSECGSVVCLNTPKAFKAGSCGKALSHSQLRIAEDGELLVKGNSALGYLNAPFIEEWLATGDLAAIDEQGFVHLLGRKKNLLVTAFGRNISPEWIESEAQALLPGVPLFITGDGQEQLCAVSQHISNIDAKLSELNSKLPDYARISQVLQLETLHAIPNWFTANGKIRRDQLEQSVSELLSQNLSNVSFHRQMVTRIDLPKS</sequence>
<reference evidence="4" key="1">
    <citation type="journal article" date="2019" name="Int. J. Syst. Evol. Microbiol.">
        <title>The Global Catalogue of Microorganisms (GCM) 10K type strain sequencing project: providing services to taxonomists for standard genome sequencing and annotation.</title>
        <authorList>
            <consortium name="The Broad Institute Genomics Platform"/>
            <consortium name="The Broad Institute Genome Sequencing Center for Infectious Disease"/>
            <person name="Wu L."/>
            <person name="Ma J."/>
        </authorList>
    </citation>
    <scope>NUCLEOTIDE SEQUENCE [LARGE SCALE GENOMIC DNA]</scope>
    <source>
        <strain evidence="4">CGMCC 1.10131</strain>
    </source>
</reference>
<evidence type="ECO:0000259" key="2">
    <source>
        <dbReference type="Pfam" id="PF00501"/>
    </source>
</evidence>
<dbReference type="RefSeq" id="WP_055731683.1">
    <property type="nucleotide sequence ID" value="NZ_BMDY01000001.1"/>
</dbReference>
<feature type="domain" description="AMP-dependent synthetase/ligase" evidence="2">
    <location>
        <begin position="9"/>
        <end position="337"/>
    </location>
</feature>
<comment type="caution">
    <text evidence="3">The sequence shown here is derived from an EMBL/GenBank/DDBJ whole genome shotgun (WGS) entry which is preliminary data.</text>
</comment>
<dbReference type="GO" id="GO:0016874">
    <property type="term" value="F:ligase activity"/>
    <property type="evidence" value="ECO:0007669"/>
    <property type="project" value="UniProtKB-KW"/>
</dbReference>
<dbReference type="PANTHER" id="PTHR43767">
    <property type="entry name" value="LONG-CHAIN-FATTY-ACID--COA LIGASE"/>
    <property type="match status" value="1"/>
</dbReference>
<dbReference type="InterPro" id="IPR000873">
    <property type="entry name" value="AMP-dep_synth/lig_dom"/>
</dbReference>
<keyword evidence="1 3" id="KW-0436">Ligase</keyword>
<dbReference type="Proteomes" id="UP000651977">
    <property type="component" value="Unassembled WGS sequence"/>
</dbReference>
<dbReference type="EMBL" id="BMDY01000001">
    <property type="protein sequence ID" value="GGA91894.1"/>
    <property type="molecule type" value="Genomic_DNA"/>
</dbReference>
<dbReference type="PROSITE" id="PS00455">
    <property type="entry name" value="AMP_BINDING"/>
    <property type="match status" value="1"/>
</dbReference>
<evidence type="ECO:0000256" key="1">
    <source>
        <dbReference type="ARBA" id="ARBA00022598"/>
    </source>
</evidence>
<dbReference type="PANTHER" id="PTHR43767:SF8">
    <property type="entry name" value="LONG-CHAIN-FATTY-ACID--COA LIGASE"/>
    <property type="match status" value="1"/>
</dbReference>
<evidence type="ECO:0000313" key="4">
    <source>
        <dbReference type="Proteomes" id="UP000651977"/>
    </source>
</evidence>
<dbReference type="Gene3D" id="3.40.50.12780">
    <property type="entry name" value="N-terminal domain of ligase-like"/>
    <property type="match status" value="1"/>
</dbReference>
<dbReference type="InterPro" id="IPR020845">
    <property type="entry name" value="AMP-binding_CS"/>
</dbReference>
<accession>A0ABQ1HVF5</accession>
<dbReference type="InterPro" id="IPR050237">
    <property type="entry name" value="ATP-dep_AMP-bd_enzyme"/>
</dbReference>
<organism evidence="3 4">
    <name type="scientific">Agarivorans gilvus</name>
    <dbReference type="NCBI Taxonomy" id="680279"/>
    <lineage>
        <taxon>Bacteria</taxon>
        <taxon>Pseudomonadati</taxon>
        <taxon>Pseudomonadota</taxon>
        <taxon>Gammaproteobacteria</taxon>
        <taxon>Alteromonadales</taxon>
        <taxon>Alteromonadaceae</taxon>
        <taxon>Agarivorans</taxon>
    </lineage>
</organism>
<dbReference type="SUPFAM" id="SSF56801">
    <property type="entry name" value="Acetyl-CoA synthetase-like"/>
    <property type="match status" value="1"/>
</dbReference>
<keyword evidence="4" id="KW-1185">Reference proteome</keyword>
<evidence type="ECO:0000313" key="3">
    <source>
        <dbReference type="EMBL" id="GGA91894.1"/>
    </source>
</evidence>
<dbReference type="InterPro" id="IPR042099">
    <property type="entry name" value="ANL_N_sf"/>
</dbReference>
<dbReference type="Pfam" id="PF00501">
    <property type="entry name" value="AMP-binding"/>
    <property type="match status" value="1"/>
</dbReference>